<comment type="caution">
    <text evidence="6">The sequence shown here is derived from an EMBL/GenBank/DDBJ whole genome shotgun (WGS) entry which is preliminary data.</text>
</comment>
<comment type="catalytic activity">
    <reaction evidence="5">
        <text>NAD(+) + ATP = ADP + NADP(+) + H(+)</text>
        <dbReference type="Rhea" id="RHEA:18629"/>
        <dbReference type="ChEBI" id="CHEBI:15378"/>
        <dbReference type="ChEBI" id="CHEBI:30616"/>
        <dbReference type="ChEBI" id="CHEBI:57540"/>
        <dbReference type="ChEBI" id="CHEBI:58349"/>
        <dbReference type="ChEBI" id="CHEBI:456216"/>
        <dbReference type="EC" id="2.7.1.23"/>
    </reaction>
</comment>
<dbReference type="SUPFAM" id="SSF111331">
    <property type="entry name" value="NAD kinase/diacylglycerol kinase-like"/>
    <property type="match status" value="1"/>
</dbReference>
<dbReference type="EMBL" id="MPJW01000100">
    <property type="protein sequence ID" value="OLU40698.1"/>
    <property type="molecule type" value="Genomic_DNA"/>
</dbReference>
<dbReference type="Pfam" id="PF20143">
    <property type="entry name" value="NAD_kinase_C"/>
    <property type="match status" value="1"/>
</dbReference>
<dbReference type="Gene3D" id="3.40.50.10330">
    <property type="entry name" value="Probable inorganic polyphosphate/atp-NAD kinase, domain 1"/>
    <property type="match status" value="1"/>
</dbReference>
<dbReference type="InterPro" id="IPR002504">
    <property type="entry name" value="NADK"/>
</dbReference>
<evidence type="ECO:0000256" key="5">
    <source>
        <dbReference type="ARBA" id="ARBA00047925"/>
    </source>
</evidence>
<dbReference type="PANTHER" id="PTHR20275:SF0">
    <property type="entry name" value="NAD KINASE"/>
    <property type="match status" value="1"/>
</dbReference>
<keyword evidence="3" id="KW-0521">NADP</keyword>
<dbReference type="GO" id="GO:0051287">
    <property type="term" value="F:NAD binding"/>
    <property type="evidence" value="ECO:0007669"/>
    <property type="project" value="UniProtKB-ARBA"/>
</dbReference>
<dbReference type="InterPro" id="IPR017438">
    <property type="entry name" value="ATP-NAD_kinase_N"/>
</dbReference>
<sequence length="258" mass="29525">MRYTLFSREDEFSNELCKKIHELFDIRLGYIFDDHFPDLVICVGGDGTILRAIHYYVDQLDHLAFVGIHTGTLGFFTDYTSKEFEGFVKDVLTGKAEIEASPLLEMRVNDEDEVTYAFNEFRIGNFHNTVTYDISIDGEFFEQTTGSGICVATQAGSTGANRGLMGAVVDNGLDIIQLNEIMPVFHKNHHSLRNPYIMKSDRILQIEGDSLKDSAICADYLEYHFPHAKKLEIRTSPKKVYFARFRPYSYLKRLGNLF</sequence>
<dbReference type="RefSeq" id="WP_075818810.1">
    <property type="nucleotide sequence ID" value="NZ_CAOUMU010000038.1"/>
</dbReference>
<dbReference type="OrthoDB" id="9774737at2"/>
<protein>
    <recommendedName>
        <fullName evidence="8">NAD(+) kinase</fullName>
    </recommendedName>
</protein>
<gene>
    <name evidence="6" type="ORF">BO222_04580</name>
</gene>
<keyword evidence="1" id="KW-0808">Transferase</keyword>
<evidence type="ECO:0008006" key="8">
    <source>
        <dbReference type="Google" id="ProtNLM"/>
    </source>
</evidence>
<keyword evidence="7" id="KW-1185">Reference proteome</keyword>
<evidence type="ECO:0000256" key="1">
    <source>
        <dbReference type="ARBA" id="ARBA00022679"/>
    </source>
</evidence>
<dbReference type="AlphaFoldDB" id="A0A1U7NGZ4"/>
<dbReference type="GeneID" id="82202491"/>
<accession>A0A1U7NGZ4</accession>
<evidence type="ECO:0000256" key="4">
    <source>
        <dbReference type="ARBA" id="ARBA00023027"/>
    </source>
</evidence>
<name>A0A1U7NGZ4_9FIRM</name>
<dbReference type="GO" id="GO:0005524">
    <property type="term" value="F:ATP binding"/>
    <property type="evidence" value="ECO:0007669"/>
    <property type="project" value="UniProtKB-ARBA"/>
</dbReference>
<dbReference type="Proteomes" id="UP000186341">
    <property type="component" value="Unassembled WGS sequence"/>
</dbReference>
<keyword evidence="4" id="KW-0520">NAD</keyword>
<dbReference type="InterPro" id="IPR016064">
    <property type="entry name" value="NAD/diacylglycerol_kinase_sf"/>
</dbReference>
<dbReference type="GO" id="GO:0003951">
    <property type="term" value="F:NAD+ kinase activity"/>
    <property type="evidence" value="ECO:0007669"/>
    <property type="project" value="UniProtKB-EC"/>
</dbReference>
<dbReference type="Pfam" id="PF01513">
    <property type="entry name" value="NAD_kinase"/>
    <property type="match status" value="1"/>
</dbReference>
<proteinExistence type="predicted"/>
<evidence type="ECO:0000313" key="6">
    <source>
        <dbReference type="EMBL" id="OLU40698.1"/>
    </source>
</evidence>
<keyword evidence="2" id="KW-0418">Kinase</keyword>
<dbReference type="GO" id="GO:0006741">
    <property type="term" value="P:NADP+ biosynthetic process"/>
    <property type="evidence" value="ECO:0007669"/>
    <property type="project" value="InterPro"/>
</dbReference>
<evidence type="ECO:0000256" key="3">
    <source>
        <dbReference type="ARBA" id="ARBA00022857"/>
    </source>
</evidence>
<evidence type="ECO:0000256" key="2">
    <source>
        <dbReference type="ARBA" id="ARBA00022777"/>
    </source>
</evidence>
<reference evidence="6 7" key="1">
    <citation type="submission" date="2016-11" db="EMBL/GenBank/DDBJ databases">
        <title>Description of two novel members of the family Erysipelotrichaceae: Ileibacterium lipovorans gen. nov., sp. nov. and Dubosiella newyorkensis, gen. nov., sp. nov.</title>
        <authorList>
            <person name="Cox L.M."/>
            <person name="Sohn J."/>
            <person name="Tyrrell K.L."/>
            <person name="Citron D.M."/>
            <person name="Lawson P.A."/>
            <person name="Patel N.B."/>
            <person name="Iizumi T."/>
            <person name="Perez-Perez G.I."/>
            <person name="Goldstein E.J."/>
            <person name="Blaser M.J."/>
        </authorList>
    </citation>
    <scope>NUCLEOTIDE SEQUENCE [LARGE SCALE GENOMIC DNA]</scope>
    <source>
        <strain evidence="6 7">NYU-BL-A3</strain>
    </source>
</reference>
<dbReference type="GO" id="GO:0019674">
    <property type="term" value="P:NAD+ metabolic process"/>
    <property type="evidence" value="ECO:0007669"/>
    <property type="project" value="InterPro"/>
</dbReference>
<dbReference type="Gene3D" id="2.60.200.30">
    <property type="entry name" value="Probable inorganic polyphosphate/atp-NAD kinase, domain 2"/>
    <property type="match status" value="1"/>
</dbReference>
<dbReference type="InterPro" id="IPR017437">
    <property type="entry name" value="ATP-NAD_kinase_PpnK-typ_C"/>
</dbReference>
<organism evidence="6 7">
    <name type="scientific">Ileibacterium valens</name>
    <dbReference type="NCBI Taxonomy" id="1862668"/>
    <lineage>
        <taxon>Bacteria</taxon>
        <taxon>Bacillati</taxon>
        <taxon>Bacillota</taxon>
        <taxon>Erysipelotrichia</taxon>
        <taxon>Erysipelotrichales</taxon>
        <taxon>Erysipelotrichaceae</taxon>
        <taxon>Ileibacterium</taxon>
    </lineage>
</organism>
<evidence type="ECO:0000313" key="7">
    <source>
        <dbReference type="Proteomes" id="UP000186341"/>
    </source>
</evidence>
<dbReference type="PANTHER" id="PTHR20275">
    <property type="entry name" value="NAD KINASE"/>
    <property type="match status" value="1"/>
</dbReference>